<dbReference type="InterPro" id="IPR023095">
    <property type="entry name" value="Ade_MeTrfase_dom_2"/>
</dbReference>
<keyword evidence="4 7" id="KW-0808">Transferase</keyword>
<dbReference type="GO" id="GO:0032259">
    <property type="term" value="P:methylation"/>
    <property type="evidence" value="ECO:0007669"/>
    <property type="project" value="UniProtKB-KW"/>
</dbReference>
<evidence type="ECO:0000313" key="9">
    <source>
        <dbReference type="Proteomes" id="UP000271624"/>
    </source>
</evidence>
<dbReference type="InterPro" id="IPR002052">
    <property type="entry name" value="DNA_methylase_N6_adenine_CS"/>
</dbReference>
<keyword evidence="5 7" id="KW-0949">S-adenosyl-L-methionine</keyword>
<comment type="similarity">
    <text evidence="1 7">Belongs to the N(4)/N(6)-methyltransferase family.</text>
</comment>
<evidence type="ECO:0000256" key="6">
    <source>
        <dbReference type="ARBA" id="ARBA00047942"/>
    </source>
</evidence>
<dbReference type="GO" id="GO:0009007">
    <property type="term" value="F:site-specific DNA-methyltransferase (adenine-specific) activity"/>
    <property type="evidence" value="ECO:0007669"/>
    <property type="project" value="UniProtKB-UniRule"/>
</dbReference>
<name>A0A3S1CET4_9CYAN</name>
<dbReference type="AlphaFoldDB" id="A0A3S1CET4"/>
<dbReference type="GO" id="GO:0004519">
    <property type="term" value="F:endonuclease activity"/>
    <property type="evidence" value="ECO:0007669"/>
    <property type="project" value="UniProtKB-KW"/>
</dbReference>
<comment type="caution">
    <text evidence="8">The sequence shown here is derived from an EMBL/GenBank/DDBJ whole genome shotgun (WGS) entry which is preliminary data.</text>
</comment>
<dbReference type="EC" id="2.1.1.72" evidence="2 7"/>
<dbReference type="GO" id="GO:0009307">
    <property type="term" value="P:DNA restriction-modification system"/>
    <property type="evidence" value="ECO:0007669"/>
    <property type="project" value="InterPro"/>
</dbReference>
<dbReference type="GO" id="GO:0043565">
    <property type="term" value="F:sequence-specific DNA binding"/>
    <property type="evidence" value="ECO:0007669"/>
    <property type="project" value="TreeGrafter"/>
</dbReference>
<dbReference type="NCBIfam" id="TIGR00571">
    <property type="entry name" value="dam"/>
    <property type="match status" value="1"/>
</dbReference>
<dbReference type="Proteomes" id="UP000271624">
    <property type="component" value="Unassembled WGS sequence"/>
</dbReference>
<dbReference type="Gene3D" id="1.10.1020.10">
    <property type="entry name" value="Adenine-specific Methyltransferase, Domain 2"/>
    <property type="match status" value="1"/>
</dbReference>
<dbReference type="EMBL" id="RSCL01000017">
    <property type="protein sequence ID" value="RUT02102.1"/>
    <property type="molecule type" value="Genomic_DNA"/>
</dbReference>
<evidence type="ECO:0000256" key="4">
    <source>
        <dbReference type="ARBA" id="ARBA00022679"/>
    </source>
</evidence>
<dbReference type="PROSITE" id="PS00092">
    <property type="entry name" value="N6_MTASE"/>
    <property type="match status" value="1"/>
</dbReference>
<keyword evidence="8" id="KW-0540">Nuclease</keyword>
<dbReference type="InterPro" id="IPR012327">
    <property type="entry name" value="MeTrfase_D12"/>
</dbReference>
<proteinExistence type="inferred from homology"/>
<dbReference type="PRINTS" id="PR00505">
    <property type="entry name" value="D12N6MTFRASE"/>
</dbReference>
<dbReference type="PANTHER" id="PTHR30481:SF3">
    <property type="entry name" value="DNA ADENINE METHYLASE"/>
    <property type="match status" value="1"/>
</dbReference>
<evidence type="ECO:0000256" key="5">
    <source>
        <dbReference type="ARBA" id="ARBA00022691"/>
    </source>
</evidence>
<dbReference type="GO" id="GO:1904047">
    <property type="term" value="F:S-adenosyl-L-methionine binding"/>
    <property type="evidence" value="ECO:0007669"/>
    <property type="project" value="TreeGrafter"/>
</dbReference>
<evidence type="ECO:0000256" key="7">
    <source>
        <dbReference type="RuleBase" id="RU361257"/>
    </source>
</evidence>
<dbReference type="InterPro" id="IPR029063">
    <property type="entry name" value="SAM-dependent_MTases_sf"/>
</dbReference>
<dbReference type="GO" id="GO:0006298">
    <property type="term" value="P:mismatch repair"/>
    <property type="evidence" value="ECO:0007669"/>
    <property type="project" value="TreeGrafter"/>
</dbReference>
<keyword evidence="8" id="KW-0255">Endonuclease</keyword>
<dbReference type="Gene3D" id="3.40.50.150">
    <property type="entry name" value="Vaccinia Virus protein VP39"/>
    <property type="match status" value="1"/>
</dbReference>
<keyword evidence="8" id="KW-0378">Hydrolase</keyword>
<gene>
    <name evidence="8" type="ORF">DSM106972_061770</name>
</gene>
<evidence type="ECO:0000256" key="1">
    <source>
        <dbReference type="ARBA" id="ARBA00006594"/>
    </source>
</evidence>
<evidence type="ECO:0000256" key="3">
    <source>
        <dbReference type="ARBA" id="ARBA00022603"/>
    </source>
</evidence>
<reference evidence="8" key="1">
    <citation type="submission" date="2018-12" db="EMBL/GenBank/DDBJ databases">
        <authorList>
            <person name="Will S."/>
            <person name="Neumann-Schaal M."/>
            <person name="Henke P."/>
        </authorList>
    </citation>
    <scope>NUCLEOTIDE SEQUENCE</scope>
    <source>
        <strain evidence="8">PCC 7102</strain>
    </source>
</reference>
<accession>A0A3S1CET4</accession>
<protein>
    <recommendedName>
        <fullName evidence="2 7">Site-specific DNA-methyltransferase (adenine-specific)</fullName>
        <ecNumber evidence="2 7">2.1.1.72</ecNumber>
    </recommendedName>
</protein>
<reference evidence="8" key="2">
    <citation type="journal article" date="2019" name="Genome Biol. Evol.">
        <title>Day and night: Metabolic profiles and evolutionary relationships of six axenic non-marine cyanobacteria.</title>
        <authorList>
            <person name="Will S.E."/>
            <person name="Henke P."/>
            <person name="Boedeker C."/>
            <person name="Huang S."/>
            <person name="Brinkmann H."/>
            <person name="Rohde M."/>
            <person name="Jarek M."/>
            <person name="Friedl T."/>
            <person name="Seufert S."/>
            <person name="Schumacher M."/>
            <person name="Overmann J."/>
            <person name="Neumann-Schaal M."/>
            <person name="Petersen J."/>
        </authorList>
    </citation>
    <scope>NUCLEOTIDE SEQUENCE [LARGE SCALE GENOMIC DNA]</scope>
    <source>
        <strain evidence="8">PCC 7102</strain>
    </source>
</reference>
<dbReference type="SUPFAM" id="SSF53335">
    <property type="entry name" value="S-adenosyl-L-methionine-dependent methyltransferases"/>
    <property type="match status" value="1"/>
</dbReference>
<sequence length="346" mass="39887">MAYIVRTNYDVKVGTHLALQKGVAKRGVFEAPSNYNVYTANQAPAKPFLKWAGGKGQLLEQISTYLPQDLLNGSIKRYVEPFVGGGAMFFYLASSGYQSSIDEFFIYDVNPELIIAYKTIKFDVYALIDALSKIQSKYWSMSDIEKNQYFYHVRQLFNSKRRSIDFNVFSSNWVERAAQIIFLNRTCFNGLFRVNSRGEFNVPCGKYKKPLICNVDNLKAISLVLQKTRIELGDFTKCKDFVDDKTFVYFDPPYRPISSTANFTGYSQNIWHDSEQLRLRNFFAELDGKGAELLLSNSDPKNEDVNDNFFEDAYNAYRIERVRAARRINCNASKRGQINELLIMNY</sequence>
<keyword evidence="3 7" id="KW-0489">Methyltransferase</keyword>
<organism evidence="8 9">
    <name type="scientific">Dulcicalothrix desertica PCC 7102</name>
    <dbReference type="NCBI Taxonomy" id="232991"/>
    <lineage>
        <taxon>Bacteria</taxon>
        <taxon>Bacillati</taxon>
        <taxon>Cyanobacteriota</taxon>
        <taxon>Cyanophyceae</taxon>
        <taxon>Nostocales</taxon>
        <taxon>Calotrichaceae</taxon>
        <taxon>Dulcicalothrix</taxon>
    </lineage>
</organism>
<evidence type="ECO:0000256" key="2">
    <source>
        <dbReference type="ARBA" id="ARBA00011900"/>
    </source>
</evidence>
<dbReference type="RefSeq" id="WP_201800808.1">
    <property type="nucleotide sequence ID" value="NZ_RSCL01000017.1"/>
</dbReference>
<dbReference type="Pfam" id="PF02086">
    <property type="entry name" value="MethyltransfD12"/>
    <property type="match status" value="1"/>
</dbReference>
<evidence type="ECO:0000313" key="8">
    <source>
        <dbReference type="EMBL" id="RUT02102.1"/>
    </source>
</evidence>
<keyword evidence="9" id="KW-1185">Reference proteome</keyword>
<comment type="catalytic activity">
    <reaction evidence="6 7">
        <text>a 2'-deoxyadenosine in DNA + S-adenosyl-L-methionine = an N(6)-methyl-2'-deoxyadenosine in DNA + S-adenosyl-L-homocysteine + H(+)</text>
        <dbReference type="Rhea" id="RHEA:15197"/>
        <dbReference type="Rhea" id="RHEA-COMP:12418"/>
        <dbReference type="Rhea" id="RHEA-COMP:12419"/>
        <dbReference type="ChEBI" id="CHEBI:15378"/>
        <dbReference type="ChEBI" id="CHEBI:57856"/>
        <dbReference type="ChEBI" id="CHEBI:59789"/>
        <dbReference type="ChEBI" id="CHEBI:90615"/>
        <dbReference type="ChEBI" id="CHEBI:90616"/>
        <dbReference type="EC" id="2.1.1.72"/>
    </reaction>
</comment>
<dbReference type="PANTHER" id="PTHR30481">
    <property type="entry name" value="DNA ADENINE METHYLASE"/>
    <property type="match status" value="1"/>
</dbReference>